<sequence>MFLSDEFVYVDLNKTGSVSVLNWLQALKFPQRQVKHHLKPDEAIVSSGILKFATIRNPWDYYLSLWSYGVKRKGKSGPYLALTRFRPFKSRGYTQNPYGAVTGFVPALLAAARQDRTANLQLYSDPDNPEAFRAWLRKVMDPKLAPVLSGAYYSSRLHRCSGLYSYRFCNLYCSGSKTLHSGRLRDPAALEEWAEENCYIDRFLHTETLGADFRSVMLEHKLAKAETLDSVIGAGKPMNASRSAAAKRSDFYDTETRQLVAERESLIINRFGYQFKDG</sequence>
<evidence type="ECO:0008006" key="3">
    <source>
        <dbReference type="Google" id="ProtNLM"/>
    </source>
</evidence>
<evidence type="ECO:0000313" key="2">
    <source>
        <dbReference type="Proteomes" id="UP001058713"/>
    </source>
</evidence>
<dbReference type="EMBL" id="CP081070">
    <property type="protein sequence ID" value="UWQ53266.1"/>
    <property type="molecule type" value="Genomic_DNA"/>
</dbReference>
<reference evidence="1" key="1">
    <citation type="submission" date="2021-08" db="EMBL/GenBank/DDBJ databases">
        <authorList>
            <person name="Nwanade C."/>
            <person name="Wang M."/>
            <person name="Masoudi A."/>
            <person name="Yu Z."/>
            <person name="Liu J."/>
        </authorList>
    </citation>
    <scope>NUCLEOTIDE SEQUENCE</scope>
    <source>
        <strain evidence="1">S122</strain>
    </source>
</reference>
<name>A0A9Q9HI76_LEICA</name>
<dbReference type="AlphaFoldDB" id="A0A9Q9HI76"/>
<dbReference type="Proteomes" id="UP001058713">
    <property type="component" value="Chromosome"/>
</dbReference>
<evidence type="ECO:0000313" key="1">
    <source>
        <dbReference type="EMBL" id="UWQ53266.1"/>
    </source>
</evidence>
<dbReference type="KEGG" id="lcae:K3721_14910"/>
<dbReference type="RefSeq" id="WP_259970936.1">
    <property type="nucleotide sequence ID" value="NZ_CP081070.1"/>
</dbReference>
<organism evidence="1 2">
    <name type="scientific">Leisingera caerulea</name>
    <name type="common">Phaeobacter caeruleus</name>
    <dbReference type="NCBI Taxonomy" id="506591"/>
    <lineage>
        <taxon>Bacteria</taxon>
        <taxon>Pseudomonadati</taxon>
        <taxon>Pseudomonadota</taxon>
        <taxon>Alphaproteobacteria</taxon>
        <taxon>Rhodobacterales</taxon>
        <taxon>Roseobacteraceae</taxon>
        <taxon>Leisingera</taxon>
    </lineage>
</organism>
<proteinExistence type="predicted"/>
<gene>
    <name evidence="1" type="ORF">K3721_14910</name>
</gene>
<accession>A0A9Q9HI76</accession>
<protein>
    <recommendedName>
        <fullName evidence="3">Sulfotransferase family protein</fullName>
    </recommendedName>
</protein>